<dbReference type="InterPro" id="IPR025150">
    <property type="entry name" value="GH123_cat"/>
</dbReference>
<dbReference type="Pfam" id="PF13320">
    <property type="entry name" value="GH123_cat"/>
    <property type="match status" value="1"/>
</dbReference>
<accession>A0ABR7MDG8</accession>
<name>A0ABR7MDG8_9BACT</name>
<dbReference type="Proteomes" id="UP000765802">
    <property type="component" value="Unassembled WGS sequence"/>
</dbReference>
<gene>
    <name evidence="3" type="ORF">BC349_17640</name>
</gene>
<dbReference type="Pfam" id="PF22680">
    <property type="entry name" value="Glyco_hydro_123_N_2"/>
    <property type="match status" value="1"/>
</dbReference>
<sequence>MKQALSFLLLLPFNMLIAQTGFISSNIRLVKDSNITVLPKQKLQQHAWRGEKLNAQILLTADKNLSAPTVRTSALVSGNGTTISPANISVGYLRYVKTDAFVSGCGYRKPQDFDSSLVADIIDNLPPANLKKGQQQSVWLTVKVPADAAPGTYSGTITVNAGKQIRLSYSLEVANRTLPPPADWVFSLDLWQHPAAIARVHKVALWSEEHYRLMRPYYELLASAGQKNITTSIVHEPWGHQAYDDFPSLVQWTKKRDGNWHFDFSRFDEYVEFVMSCGINKRINCYSMIPWKMMVTYRDEQLGKDSSFQTTMGSDLYRESWVPMLKDFTAHLKSKGWFQMTSIAMDERPMKDMQTAISMLKGIDPAWRIALAGDYHPEIQQDIFDYCVASRWQFDPAVLQERKAAGKPSTFYTCCVEKYPNGFTFSPPAEHTWIGWYAMAKGFTGYLRWAYNSWPADPLNDSRFTAWPAGDTYQVYPGPLSSIRMEKLIEGIQDYEKIRILQQQWINEGDSKKLSSLQQILGAFEIAKLEHTPADKMVEEAKAALVALQ</sequence>
<evidence type="ECO:0000313" key="4">
    <source>
        <dbReference type="Proteomes" id="UP000765802"/>
    </source>
</evidence>
<organism evidence="3 4">
    <name type="scientific">Flavihumibacter stibioxidans</name>
    <dbReference type="NCBI Taxonomy" id="1834163"/>
    <lineage>
        <taxon>Bacteria</taxon>
        <taxon>Pseudomonadati</taxon>
        <taxon>Bacteroidota</taxon>
        <taxon>Chitinophagia</taxon>
        <taxon>Chitinophagales</taxon>
        <taxon>Chitinophagaceae</taxon>
        <taxon>Flavihumibacter</taxon>
    </lineage>
</organism>
<dbReference type="EMBL" id="MBUA01000029">
    <property type="protein sequence ID" value="MBC6492884.1"/>
    <property type="molecule type" value="Genomic_DNA"/>
</dbReference>
<evidence type="ECO:0000259" key="1">
    <source>
        <dbReference type="Pfam" id="PF13320"/>
    </source>
</evidence>
<reference evidence="3 4" key="1">
    <citation type="submission" date="2016-07" db="EMBL/GenBank/DDBJ databases">
        <title>Genome analysis of Flavihumibacter stibioxidans YS-17.</title>
        <authorList>
            <person name="Shi K."/>
            <person name="Han Y."/>
            <person name="Wang G."/>
        </authorList>
    </citation>
    <scope>NUCLEOTIDE SEQUENCE [LARGE SCALE GENOMIC DNA]</scope>
    <source>
        <strain evidence="3 4">YS-17</strain>
    </source>
</reference>
<dbReference type="RefSeq" id="WP_187258190.1">
    <property type="nucleotide sequence ID" value="NZ_JBHULF010000019.1"/>
</dbReference>
<protein>
    <recommendedName>
        <fullName evidence="5">Glycoside hydrolase 123 C-terminal domain-containing protein</fullName>
    </recommendedName>
</protein>
<proteinExistence type="predicted"/>
<keyword evidence="4" id="KW-1185">Reference proteome</keyword>
<dbReference type="InterPro" id="IPR053850">
    <property type="entry name" value="Glyco_hydro_123_N_2"/>
</dbReference>
<evidence type="ECO:0008006" key="5">
    <source>
        <dbReference type="Google" id="ProtNLM"/>
    </source>
</evidence>
<evidence type="ECO:0000313" key="3">
    <source>
        <dbReference type="EMBL" id="MBC6492884.1"/>
    </source>
</evidence>
<comment type="caution">
    <text evidence="3">The sequence shown here is derived from an EMBL/GenBank/DDBJ whole genome shotgun (WGS) entry which is preliminary data.</text>
</comment>
<feature type="domain" description="Glycoside hydrolase 123 N-terminal" evidence="2">
    <location>
        <begin position="23"/>
        <end position="160"/>
    </location>
</feature>
<feature type="domain" description="Glycoside hydrolase 123 catalytic" evidence="1">
    <location>
        <begin position="191"/>
        <end position="501"/>
    </location>
</feature>
<evidence type="ECO:0000259" key="2">
    <source>
        <dbReference type="Pfam" id="PF22680"/>
    </source>
</evidence>